<comment type="cofactor">
    <cofactor evidence="2">
        <name>Mn(2+)</name>
        <dbReference type="ChEBI" id="CHEBI:29035"/>
    </cofactor>
</comment>
<organism evidence="9 10">
    <name type="scientific">Tistrella mobilis</name>
    <dbReference type="NCBI Taxonomy" id="171437"/>
    <lineage>
        <taxon>Bacteria</taxon>
        <taxon>Pseudomonadati</taxon>
        <taxon>Pseudomonadota</taxon>
        <taxon>Alphaproteobacteria</taxon>
        <taxon>Geminicoccales</taxon>
        <taxon>Geminicoccaceae</taxon>
        <taxon>Tistrella</taxon>
    </lineage>
</organism>
<dbReference type="Proteomes" id="UP000075787">
    <property type="component" value="Unassembled WGS sequence"/>
</dbReference>
<dbReference type="InterPro" id="IPR006674">
    <property type="entry name" value="HD_domain"/>
</dbReference>
<dbReference type="SMART" id="SM00471">
    <property type="entry name" value="HDc"/>
    <property type="match status" value="1"/>
</dbReference>
<dbReference type="InterPro" id="IPR003607">
    <property type="entry name" value="HD/PDEase_dom"/>
</dbReference>
<name>A0A162KDR3_9PROT</name>
<dbReference type="EMBL" id="LPZR01000183">
    <property type="protein sequence ID" value="KYO51033.1"/>
    <property type="molecule type" value="Genomic_DNA"/>
</dbReference>
<comment type="cofactor">
    <cofactor evidence="3">
        <name>Co(2+)</name>
        <dbReference type="ChEBI" id="CHEBI:48828"/>
    </cofactor>
</comment>
<keyword evidence="7 9" id="KW-0378">Hydrolase</keyword>
<dbReference type="AlphaFoldDB" id="A0A162KDR3"/>
<dbReference type="GeneID" id="97240826"/>
<dbReference type="RefSeq" id="WP_062766975.1">
    <property type="nucleotide sequence ID" value="NZ_CP121045.1"/>
</dbReference>
<evidence type="ECO:0000256" key="4">
    <source>
        <dbReference type="ARBA" id="ARBA00011738"/>
    </source>
</evidence>
<protein>
    <recommendedName>
        <fullName evidence="5">5'-deoxynucleotidase</fullName>
        <ecNumber evidence="5">3.1.3.89</ecNumber>
    </recommendedName>
</protein>
<comment type="subunit">
    <text evidence="4">Homodimer.</text>
</comment>
<evidence type="ECO:0000256" key="1">
    <source>
        <dbReference type="ARBA" id="ARBA00001638"/>
    </source>
</evidence>
<reference evidence="9 10" key="1">
    <citation type="submission" date="2015-12" db="EMBL/GenBank/DDBJ databases">
        <title>Genome sequence of Tistrella mobilis MCCC 1A02139.</title>
        <authorList>
            <person name="Lu L."/>
            <person name="Lai Q."/>
            <person name="Shao Z."/>
            <person name="Qian P."/>
        </authorList>
    </citation>
    <scope>NUCLEOTIDE SEQUENCE [LARGE SCALE GENOMIC DNA]</scope>
    <source>
        <strain evidence="9 10">MCCC 1A02139</strain>
    </source>
</reference>
<dbReference type="InterPro" id="IPR039356">
    <property type="entry name" value="YfbR/HDDC2"/>
</dbReference>
<evidence type="ECO:0000256" key="5">
    <source>
        <dbReference type="ARBA" id="ARBA00012964"/>
    </source>
</evidence>
<evidence type="ECO:0000259" key="8">
    <source>
        <dbReference type="SMART" id="SM00471"/>
    </source>
</evidence>
<feature type="domain" description="HD/PDEase" evidence="8">
    <location>
        <begin position="32"/>
        <end position="153"/>
    </location>
</feature>
<evidence type="ECO:0000256" key="7">
    <source>
        <dbReference type="ARBA" id="ARBA00022801"/>
    </source>
</evidence>
<sequence length="204" mass="22562">MTDAELHGCLDFIRQTEKLKDVLRNSYTASGRHESTAEHSWRLALMAMVLGPDLGRDGEPVDLLRVLKLCLIHDLGEAIGGDVPAIRQTGGPDKAAQERADLITLMEPLDAARRAEFLALWDDYEAAATPEARLVKALDKMETIIQHNQGATAPDFDHGFNLDYGRRYAEGHPLLARLRRLVDADTRARMAEATPPPRRTGSEG</sequence>
<dbReference type="EC" id="3.1.3.89" evidence="5"/>
<proteinExistence type="predicted"/>
<dbReference type="GO" id="GO:0005737">
    <property type="term" value="C:cytoplasm"/>
    <property type="evidence" value="ECO:0007669"/>
    <property type="project" value="TreeGrafter"/>
</dbReference>
<dbReference type="GO" id="GO:0002953">
    <property type="term" value="F:5'-deoxynucleotidase activity"/>
    <property type="evidence" value="ECO:0007669"/>
    <property type="project" value="UniProtKB-EC"/>
</dbReference>
<accession>A0A162KDR3</accession>
<evidence type="ECO:0000256" key="2">
    <source>
        <dbReference type="ARBA" id="ARBA00001936"/>
    </source>
</evidence>
<evidence type="ECO:0000313" key="9">
    <source>
        <dbReference type="EMBL" id="KYO51033.1"/>
    </source>
</evidence>
<gene>
    <name evidence="9" type="ORF">AUP44_10315</name>
</gene>
<dbReference type="SUPFAM" id="SSF109604">
    <property type="entry name" value="HD-domain/PDEase-like"/>
    <property type="match status" value="1"/>
</dbReference>
<dbReference type="PANTHER" id="PTHR11845">
    <property type="entry name" value="5'-DEOXYNUCLEOTIDASE HDDC2"/>
    <property type="match status" value="1"/>
</dbReference>
<keyword evidence="6" id="KW-0479">Metal-binding</keyword>
<evidence type="ECO:0000256" key="3">
    <source>
        <dbReference type="ARBA" id="ARBA00001941"/>
    </source>
</evidence>
<dbReference type="Gene3D" id="1.10.3210.10">
    <property type="entry name" value="Hypothetical protein af1432"/>
    <property type="match status" value="1"/>
</dbReference>
<dbReference type="PANTHER" id="PTHR11845:SF13">
    <property type="entry name" value="5'-DEOXYNUCLEOTIDASE HDDC2"/>
    <property type="match status" value="1"/>
</dbReference>
<dbReference type="OrthoDB" id="9796032at2"/>
<dbReference type="GO" id="GO:0046872">
    <property type="term" value="F:metal ion binding"/>
    <property type="evidence" value="ECO:0007669"/>
    <property type="project" value="UniProtKB-KW"/>
</dbReference>
<evidence type="ECO:0000313" key="10">
    <source>
        <dbReference type="Proteomes" id="UP000075787"/>
    </source>
</evidence>
<evidence type="ECO:0000256" key="6">
    <source>
        <dbReference type="ARBA" id="ARBA00022723"/>
    </source>
</evidence>
<dbReference type="CDD" id="cd00077">
    <property type="entry name" value="HDc"/>
    <property type="match status" value="1"/>
</dbReference>
<dbReference type="Pfam" id="PF13023">
    <property type="entry name" value="HD_3"/>
    <property type="match status" value="1"/>
</dbReference>
<comment type="caution">
    <text evidence="9">The sequence shown here is derived from an EMBL/GenBank/DDBJ whole genome shotgun (WGS) entry which is preliminary data.</text>
</comment>
<comment type="catalytic activity">
    <reaction evidence="1">
        <text>a 2'-deoxyribonucleoside 5'-phosphate + H2O = a 2'-deoxyribonucleoside + phosphate</text>
        <dbReference type="Rhea" id="RHEA:36167"/>
        <dbReference type="ChEBI" id="CHEBI:15377"/>
        <dbReference type="ChEBI" id="CHEBI:18274"/>
        <dbReference type="ChEBI" id="CHEBI:43474"/>
        <dbReference type="ChEBI" id="CHEBI:65317"/>
        <dbReference type="EC" id="3.1.3.89"/>
    </reaction>
</comment>